<sequence length="297" mass="32273">MSTVTSPEVSGYLQRVRAALADLPTETREELLEDEPAHLAEVLAESGADLEHRLGPPESYAAELRAAAGLPAATGAARKPATEVMRNLRAYAERADRAGGRLLGYPRVADLFDLLRPGWWVLRGYLVGLLILVAARDEYFARLLPVSMDPEDALIWLLLVGVCVIVSVRLGRATPGLPRWGRFTVHGAGVLIVALALANLAPRAFQYENGGTVYYDPFSGVTDVYPYDVNNNPLDGVRLYDQNGNPIQIGDYDRCHDYTQPMDADMYRYPLCPPVQWQPGGGATEAPSASPGPTATP</sequence>
<keyword evidence="2" id="KW-0472">Membrane</keyword>
<gene>
    <name evidence="3" type="ORF">GCM10009681_16770</name>
</gene>
<feature type="transmembrane region" description="Helical" evidence="2">
    <location>
        <begin position="153"/>
        <end position="171"/>
    </location>
</feature>
<evidence type="ECO:0000256" key="2">
    <source>
        <dbReference type="SAM" id="Phobius"/>
    </source>
</evidence>
<dbReference type="Pfam" id="PF22564">
    <property type="entry name" value="HAAS"/>
    <property type="match status" value="1"/>
</dbReference>
<reference evidence="3 4" key="1">
    <citation type="journal article" date="2019" name="Int. J. Syst. Evol. Microbiol.">
        <title>The Global Catalogue of Microorganisms (GCM) 10K type strain sequencing project: providing services to taxonomists for standard genome sequencing and annotation.</title>
        <authorList>
            <consortium name="The Broad Institute Genomics Platform"/>
            <consortium name="The Broad Institute Genome Sequencing Center for Infectious Disease"/>
            <person name="Wu L."/>
            <person name="Ma J."/>
        </authorList>
    </citation>
    <scope>NUCLEOTIDE SEQUENCE [LARGE SCALE GENOMIC DNA]</scope>
    <source>
        <strain evidence="3 4">JCM 13249</strain>
    </source>
</reference>
<keyword evidence="2" id="KW-1133">Transmembrane helix</keyword>
<keyword evidence="2" id="KW-0812">Transmembrane</keyword>
<dbReference type="EMBL" id="BAAALS010000006">
    <property type="protein sequence ID" value="GAA1746287.1"/>
    <property type="molecule type" value="Genomic_DNA"/>
</dbReference>
<keyword evidence="4" id="KW-1185">Reference proteome</keyword>
<dbReference type="Proteomes" id="UP001500655">
    <property type="component" value="Unassembled WGS sequence"/>
</dbReference>
<evidence type="ECO:0000313" key="4">
    <source>
        <dbReference type="Proteomes" id="UP001500655"/>
    </source>
</evidence>
<accession>A0ABN2K178</accession>
<name>A0ABN2K178_9ACTN</name>
<feature type="compositionally biased region" description="Low complexity" evidence="1">
    <location>
        <begin position="284"/>
        <end position="297"/>
    </location>
</feature>
<evidence type="ECO:0000256" key="1">
    <source>
        <dbReference type="SAM" id="MobiDB-lite"/>
    </source>
</evidence>
<feature type="transmembrane region" description="Helical" evidence="2">
    <location>
        <begin position="183"/>
        <end position="201"/>
    </location>
</feature>
<feature type="region of interest" description="Disordered" evidence="1">
    <location>
        <begin position="278"/>
        <end position="297"/>
    </location>
</feature>
<feature type="transmembrane region" description="Helical" evidence="2">
    <location>
        <begin position="114"/>
        <end position="133"/>
    </location>
</feature>
<protein>
    <submittedName>
        <fullName evidence="3">Uncharacterized protein</fullName>
    </submittedName>
</protein>
<proteinExistence type="predicted"/>
<comment type="caution">
    <text evidence="3">The sequence shown here is derived from an EMBL/GenBank/DDBJ whole genome shotgun (WGS) entry which is preliminary data.</text>
</comment>
<dbReference type="RefSeq" id="WP_344078638.1">
    <property type="nucleotide sequence ID" value="NZ_BAAALS010000006.1"/>
</dbReference>
<organism evidence="3 4">
    <name type="scientific">Luedemannella helvata</name>
    <dbReference type="NCBI Taxonomy" id="349315"/>
    <lineage>
        <taxon>Bacteria</taxon>
        <taxon>Bacillati</taxon>
        <taxon>Actinomycetota</taxon>
        <taxon>Actinomycetes</taxon>
        <taxon>Micromonosporales</taxon>
        <taxon>Micromonosporaceae</taxon>
        <taxon>Luedemannella</taxon>
    </lineage>
</organism>
<evidence type="ECO:0000313" key="3">
    <source>
        <dbReference type="EMBL" id="GAA1746287.1"/>
    </source>
</evidence>